<sequence>MTRLSDLVFTGGALAVAAPAVSVADLPAACRALPPDETARIARFRQERDRQEREAAHGLLRYLLGPWLGRAPAEVVLARDAGDRPFLPDAPDLDLNLSHGGGWVAVGLSVTSRIGVDVEGVSRPVDWVSLAPHFMHPAELADYRGLPAGARPRRALELWSVKEACLKATGEGLVAEPRSVRLMPEGASWRLTRNGLSLRADSLVLEDGARFAWAAEAPVRAVVAAHVPA</sequence>
<gene>
    <name evidence="5" type="ORF">VQ02_18440</name>
</gene>
<name>A0A0J6SN75_9HYPH</name>
<evidence type="ECO:0000313" key="5">
    <source>
        <dbReference type="EMBL" id="KMO34853.1"/>
    </source>
</evidence>
<dbReference type="InterPro" id="IPR008278">
    <property type="entry name" value="4-PPantetheinyl_Trfase_dom"/>
</dbReference>
<evidence type="ECO:0000256" key="2">
    <source>
        <dbReference type="ARBA" id="ARBA00022679"/>
    </source>
</evidence>
<reference evidence="5 6" key="1">
    <citation type="submission" date="2015-03" db="EMBL/GenBank/DDBJ databases">
        <title>Genome sequencing of Methylobacterium variabile DSM 16961.</title>
        <authorList>
            <person name="Chaudhry V."/>
            <person name="Patil P.B."/>
        </authorList>
    </citation>
    <scope>NUCLEOTIDE SEQUENCE [LARGE SCALE GENOMIC DNA]</scope>
    <source>
        <strain evidence="5 6">DSM 16961</strain>
    </source>
</reference>
<dbReference type="OrthoDB" id="9808281at2"/>
<dbReference type="GO" id="GO:0000287">
    <property type="term" value="F:magnesium ion binding"/>
    <property type="evidence" value="ECO:0007669"/>
    <property type="project" value="InterPro"/>
</dbReference>
<dbReference type="GO" id="GO:0008897">
    <property type="term" value="F:holo-[acyl-carrier-protein] synthase activity"/>
    <property type="evidence" value="ECO:0007669"/>
    <property type="project" value="InterPro"/>
</dbReference>
<dbReference type="PATRIC" id="fig|298794.3.peg.881"/>
<dbReference type="Gene3D" id="3.90.470.20">
    <property type="entry name" value="4'-phosphopantetheinyl transferase domain"/>
    <property type="match status" value="2"/>
</dbReference>
<keyword evidence="2 5" id="KW-0808">Transferase</keyword>
<protein>
    <submittedName>
        <fullName evidence="5">4-phosphopantetheinyl transferase</fullName>
    </submittedName>
</protein>
<dbReference type="InterPro" id="IPR037143">
    <property type="entry name" value="4-PPantetheinyl_Trfase_dom_sf"/>
</dbReference>
<dbReference type="Pfam" id="PF01648">
    <property type="entry name" value="ACPS"/>
    <property type="match status" value="1"/>
</dbReference>
<feature type="domain" description="4'-phosphopantetheinyl transferase" evidence="3">
    <location>
        <begin position="113"/>
        <end position="183"/>
    </location>
</feature>
<dbReference type="InterPro" id="IPR050559">
    <property type="entry name" value="P-Pant_transferase_sf"/>
</dbReference>
<dbReference type="GO" id="GO:0005829">
    <property type="term" value="C:cytosol"/>
    <property type="evidence" value="ECO:0007669"/>
    <property type="project" value="TreeGrafter"/>
</dbReference>
<evidence type="ECO:0000259" key="4">
    <source>
        <dbReference type="Pfam" id="PF22624"/>
    </source>
</evidence>
<dbReference type="InterPro" id="IPR055066">
    <property type="entry name" value="AASDHPPT_N"/>
</dbReference>
<dbReference type="EMBL" id="LABY01000128">
    <property type="protein sequence ID" value="KMO34853.1"/>
    <property type="molecule type" value="Genomic_DNA"/>
</dbReference>
<comment type="caution">
    <text evidence="5">The sequence shown here is derived from an EMBL/GenBank/DDBJ whole genome shotgun (WGS) entry which is preliminary data.</text>
</comment>
<dbReference type="SUPFAM" id="SSF56214">
    <property type="entry name" value="4'-phosphopantetheinyl transferase"/>
    <property type="match status" value="2"/>
</dbReference>
<dbReference type="GO" id="GO:0019878">
    <property type="term" value="P:lysine biosynthetic process via aminoadipic acid"/>
    <property type="evidence" value="ECO:0007669"/>
    <property type="project" value="TreeGrafter"/>
</dbReference>
<comment type="similarity">
    <text evidence="1">Belongs to the P-Pant transferase superfamily. Gsp/Sfp/HetI/AcpT family.</text>
</comment>
<evidence type="ECO:0000259" key="3">
    <source>
        <dbReference type="Pfam" id="PF01648"/>
    </source>
</evidence>
<dbReference type="PANTHER" id="PTHR12215:SF10">
    <property type="entry name" value="L-AMINOADIPATE-SEMIALDEHYDE DEHYDROGENASE-PHOSPHOPANTETHEINYL TRANSFERASE"/>
    <property type="match status" value="1"/>
</dbReference>
<feature type="domain" description="4'-phosphopantetheinyl transferase N-terminal" evidence="4">
    <location>
        <begin position="24"/>
        <end position="106"/>
    </location>
</feature>
<dbReference type="RefSeq" id="WP_048445661.1">
    <property type="nucleotide sequence ID" value="NZ_LABY01000128.1"/>
</dbReference>
<keyword evidence="6" id="KW-1185">Reference proteome</keyword>
<proteinExistence type="inferred from homology"/>
<dbReference type="PANTHER" id="PTHR12215">
    <property type="entry name" value="PHOSPHOPANTETHEINE TRANSFERASE"/>
    <property type="match status" value="1"/>
</dbReference>
<dbReference type="Proteomes" id="UP000035955">
    <property type="component" value="Unassembled WGS sequence"/>
</dbReference>
<accession>A0A0J6SN75</accession>
<organism evidence="5 6">
    <name type="scientific">Methylobacterium variabile</name>
    <dbReference type="NCBI Taxonomy" id="298794"/>
    <lineage>
        <taxon>Bacteria</taxon>
        <taxon>Pseudomonadati</taxon>
        <taxon>Pseudomonadota</taxon>
        <taxon>Alphaproteobacteria</taxon>
        <taxon>Hyphomicrobiales</taxon>
        <taxon>Methylobacteriaceae</taxon>
        <taxon>Methylobacterium</taxon>
    </lineage>
</organism>
<dbReference type="AlphaFoldDB" id="A0A0J6SN75"/>
<evidence type="ECO:0000313" key="6">
    <source>
        <dbReference type="Proteomes" id="UP000035955"/>
    </source>
</evidence>
<evidence type="ECO:0000256" key="1">
    <source>
        <dbReference type="ARBA" id="ARBA00010990"/>
    </source>
</evidence>
<dbReference type="Pfam" id="PF22624">
    <property type="entry name" value="AASDHPPT_N"/>
    <property type="match status" value="1"/>
</dbReference>